<keyword evidence="1" id="KW-1133">Transmembrane helix</keyword>
<sequence>MPYYHVLVTFTDSPKDPQCVLDDLSEQELKTKFVGLYKKGKDILCDKDVVRIGNIKSVQIIRTNKKSEDERSIIQEKSFKRIEELNRQSDSITIISPGYGYSPGDIAVAGEDVTSQYITRAPGHEASNFIFSLLNNPWVMTIGTGLILAALVAWLGLG</sequence>
<proteinExistence type="predicted"/>
<protein>
    <submittedName>
        <fullName evidence="2">Uncharacterized protein</fullName>
    </submittedName>
</protein>
<evidence type="ECO:0000256" key="1">
    <source>
        <dbReference type="SAM" id="Phobius"/>
    </source>
</evidence>
<reference evidence="2" key="1">
    <citation type="submission" date="2020-01" db="EMBL/GenBank/DDBJ databases">
        <authorList>
            <person name="Meier V. D."/>
            <person name="Meier V D."/>
        </authorList>
    </citation>
    <scope>NUCLEOTIDE SEQUENCE</scope>
    <source>
        <strain evidence="2">HLG_WM_MAG_01</strain>
    </source>
</reference>
<keyword evidence="1" id="KW-0812">Transmembrane</keyword>
<dbReference type="AlphaFoldDB" id="A0A6S6UKZ6"/>
<dbReference type="EMBL" id="CACVAS010000170">
    <property type="protein sequence ID" value="CAA6828333.1"/>
    <property type="molecule type" value="Genomic_DNA"/>
</dbReference>
<organism evidence="2">
    <name type="scientific">uncultured Sulfurovum sp</name>
    <dbReference type="NCBI Taxonomy" id="269237"/>
    <lineage>
        <taxon>Bacteria</taxon>
        <taxon>Pseudomonadati</taxon>
        <taxon>Campylobacterota</taxon>
        <taxon>Epsilonproteobacteria</taxon>
        <taxon>Campylobacterales</taxon>
        <taxon>Sulfurovaceae</taxon>
        <taxon>Sulfurovum</taxon>
        <taxon>environmental samples</taxon>
    </lineage>
</organism>
<evidence type="ECO:0000313" key="2">
    <source>
        <dbReference type="EMBL" id="CAA6828333.1"/>
    </source>
</evidence>
<name>A0A6S6UKZ6_9BACT</name>
<keyword evidence="1" id="KW-0472">Membrane</keyword>
<accession>A0A6S6UKZ6</accession>
<feature type="transmembrane region" description="Helical" evidence="1">
    <location>
        <begin position="138"/>
        <end position="157"/>
    </location>
</feature>
<gene>
    <name evidence="2" type="ORF">HELGO_WM1952</name>
</gene>